<dbReference type="InterPro" id="IPR036770">
    <property type="entry name" value="Ankyrin_rpt-contain_sf"/>
</dbReference>
<dbReference type="PROSITE" id="PS50297">
    <property type="entry name" value="ANK_REP_REGION"/>
    <property type="match status" value="8"/>
</dbReference>
<feature type="region of interest" description="Disordered" evidence="4">
    <location>
        <begin position="455"/>
        <end position="503"/>
    </location>
</feature>
<feature type="repeat" description="ANK" evidence="3">
    <location>
        <begin position="262"/>
        <end position="294"/>
    </location>
</feature>
<dbReference type="Pfam" id="PF00023">
    <property type="entry name" value="Ank"/>
    <property type="match status" value="2"/>
</dbReference>
<dbReference type="PRINTS" id="PR01415">
    <property type="entry name" value="ANKYRIN"/>
</dbReference>
<comment type="caution">
    <text evidence="5">The sequence shown here is derived from an EMBL/GenBank/DDBJ whole genome shotgun (WGS) entry which is preliminary data.</text>
</comment>
<feature type="repeat" description="ANK" evidence="3">
    <location>
        <begin position="328"/>
        <end position="360"/>
    </location>
</feature>
<gene>
    <name evidence="5" type="ORF">PF008_g23407</name>
</gene>
<dbReference type="AlphaFoldDB" id="A0A6G0QQW0"/>
<dbReference type="Pfam" id="PF12796">
    <property type="entry name" value="Ank_2"/>
    <property type="match status" value="3"/>
</dbReference>
<feature type="compositionally biased region" description="Basic and acidic residues" evidence="4">
    <location>
        <begin position="523"/>
        <end position="538"/>
    </location>
</feature>
<proteinExistence type="predicted"/>
<feature type="repeat" description="ANK" evidence="3">
    <location>
        <begin position="295"/>
        <end position="327"/>
    </location>
</feature>
<keyword evidence="2 3" id="KW-0040">ANK repeat</keyword>
<reference evidence="5 6" key="1">
    <citation type="submission" date="2018-09" db="EMBL/GenBank/DDBJ databases">
        <title>Genomic investigation of the strawberry pathogen Phytophthora fragariae indicates pathogenicity is determined by transcriptional variation in three key races.</title>
        <authorList>
            <person name="Adams T.M."/>
            <person name="Armitage A.D."/>
            <person name="Sobczyk M.K."/>
            <person name="Bates H.J."/>
            <person name="Dunwell J.M."/>
            <person name="Nellist C.F."/>
            <person name="Harrison R.J."/>
        </authorList>
    </citation>
    <scope>NUCLEOTIDE SEQUENCE [LARGE SCALE GENOMIC DNA]</scope>
    <source>
        <strain evidence="5 6">NOV-77</strain>
    </source>
</reference>
<evidence type="ECO:0000313" key="5">
    <source>
        <dbReference type="EMBL" id="KAE9298815.1"/>
    </source>
</evidence>
<dbReference type="EMBL" id="QXFY01002351">
    <property type="protein sequence ID" value="KAE9298815.1"/>
    <property type="molecule type" value="Genomic_DNA"/>
</dbReference>
<dbReference type="PANTHER" id="PTHR24198">
    <property type="entry name" value="ANKYRIN REPEAT AND PROTEIN KINASE DOMAIN-CONTAINING PROTEIN"/>
    <property type="match status" value="1"/>
</dbReference>
<dbReference type="PANTHER" id="PTHR24198:SF194">
    <property type="entry name" value="INVERSIN-A"/>
    <property type="match status" value="1"/>
</dbReference>
<organism evidence="5 6">
    <name type="scientific">Phytophthora fragariae</name>
    <dbReference type="NCBI Taxonomy" id="53985"/>
    <lineage>
        <taxon>Eukaryota</taxon>
        <taxon>Sar</taxon>
        <taxon>Stramenopiles</taxon>
        <taxon>Oomycota</taxon>
        <taxon>Peronosporomycetes</taxon>
        <taxon>Peronosporales</taxon>
        <taxon>Peronosporaceae</taxon>
        <taxon>Phytophthora</taxon>
    </lineage>
</organism>
<evidence type="ECO:0000313" key="6">
    <source>
        <dbReference type="Proteomes" id="UP000486351"/>
    </source>
</evidence>
<dbReference type="PROSITE" id="PS50088">
    <property type="entry name" value="ANK_REPEAT"/>
    <property type="match status" value="9"/>
</dbReference>
<dbReference type="SMART" id="SM00248">
    <property type="entry name" value="ANK"/>
    <property type="match status" value="11"/>
</dbReference>
<name>A0A6G0QQW0_9STRA</name>
<feature type="repeat" description="ANK" evidence="3">
    <location>
        <begin position="31"/>
        <end position="63"/>
    </location>
</feature>
<accession>A0A6G0QQW0</accession>
<feature type="repeat" description="ANK" evidence="3">
    <location>
        <begin position="131"/>
        <end position="163"/>
    </location>
</feature>
<feature type="region of interest" description="Disordered" evidence="4">
    <location>
        <begin position="520"/>
        <end position="541"/>
    </location>
</feature>
<keyword evidence="1" id="KW-0677">Repeat</keyword>
<feature type="repeat" description="ANK" evidence="3">
    <location>
        <begin position="197"/>
        <end position="229"/>
    </location>
</feature>
<evidence type="ECO:0000256" key="4">
    <source>
        <dbReference type="SAM" id="MobiDB-lite"/>
    </source>
</evidence>
<evidence type="ECO:0000256" key="3">
    <source>
        <dbReference type="PROSITE-ProRule" id="PRU00023"/>
    </source>
</evidence>
<feature type="repeat" description="ANK" evidence="3">
    <location>
        <begin position="229"/>
        <end position="261"/>
    </location>
</feature>
<dbReference type="Proteomes" id="UP000486351">
    <property type="component" value="Unassembled WGS sequence"/>
</dbReference>
<evidence type="ECO:0000256" key="2">
    <source>
        <dbReference type="ARBA" id="ARBA00023043"/>
    </source>
</evidence>
<protein>
    <submittedName>
        <fullName evidence="5">Uncharacterized protein</fullName>
    </submittedName>
</protein>
<dbReference type="SUPFAM" id="SSF48403">
    <property type="entry name" value="Ankyrin repeat"/>
    <property type="match status" value="1"/>
</dbReference>
<evidence type="ECO:0000256" key="1">
    <source>
        <dbReference type="ARBA" id="ARBA00022737"/>
    </source>
</evidence>
<dbReference type="Gene3D" id="1.25.40.20">
    <property type="entry name" value="Ankyrin repeat-containing domain"/>
    <property type="match status" value="4"/>
</dbReference>
<feature type="repeat" description="ANK" evidence="3">
    <location>
        <begin position="64"/>
        <end position="96"/>
    </location>
</feature>
<feature type="repeat" description="ANK" evidence="3">
    <location>
        <begin position="164"/>
        <end position="196"/>
    </location>
</feature>
<dbReference type="InterPro" id="IPR002110">
    <property type="entry name" value="Ankyrin_rpt"/>
</dbReference>
<sequence>MSLIDAAFAGDLRGARKAIADGCSLDERGANGCTAVMEAARMGHIDVLTFLLTSGASVDSVNFDGRTPLHLAVTREQSQAVRVLLAFDANVELGDSLGITPLMLAAERGLAALAELLITAAPNSVLAIDKNGDSALSIAADKGQLGIVRLLLDSKVPLSLSNGGAPTPLMLAASKGHVEVMSLLLERGADVDEMTWNGCTALTFAAEGGRTEAVQTLLEHGARVNEHGVGSAPLAAAAQNGHTEVMALLVNHNANVNAQDADGDSALHETVYSRSTECTRVLVSVGSNVNIQNKSGWTPLMAAVQRDQVTIVGILLGSGACVELKTKDGRTALHIAAEEGRVDVICLLLHRGADVDAANESSRTPLMLAAYRGHKETEKLLVKKDPFFKPRMKQRCKLLINSLQPEELPVEIQPMVKLEHREAATSCVKLYPLVLQRARLQQHYHYLRQEFGKSKDVKKQTPVVRAAAPASKPTAQGESKPRSEHFKHGAAAASKPQQRQPPRTGCWVCKCPHWLDDCPTASDAEKKSARQKTTEMRSSRRQVKRWRLRGYAAGDGQSVRLNDLIDVPFCPDSGADANVVSRRVIDDLVELQSDVRLEPLAVPQEV</sequence>